<evidence type="ECO:0000256" key="2">
    <source>
        <dbReference type="ARBA" id="ARBA00010944"/>
    </source>
</evidence>
<dbReference type="AlphaFoldDB" id="A0A7W8UI34"/>
<keyword evidence="9" id="KW-1185">Reference proteome</keyword>
<evidence type="ECO:0000256" key="3">
    <source>
        <dbReference type="ARBA" id="ARBA00012929"/>
    </source>
</evidence>
<dbReference type="CDD" id="cd05254">
    <property type="entry name" value="dTDP_HR_like_SDR_e"/>
    <property type="match status" value="1"/>
</dbReference>
<dbReference type="Gene3D" id="3.40.50.720">
    <property type="entry name" value="NAD(P)-binding Rossmann-like Domain"/>
    <property type="match status" value="1"/>
</dbReference>
<dbReference type="Gene3D" id="3.90.25.10">
    <property type="entry name" value="UDP-galactose 4-epimerase, domain 1"/>
    <property type="match status" value="1"/>
</dbReference>
<evidence type="ECO:0000256" key="6">
    <source>
        <dbReference type="RuleBase" id="RU364082"/>
    </source>
</evidence>
<dbReference type="SUPFAM" id="SSF51735">
    <property type="entry name" value="NAD(P)-binding Rossmann-fold domains"/>
    <property type="match status" value="1"/>
</dbReference>
<dbReference type="InterPro" id="IPR029903">
    <property type="entry name" value="RmlD-like-bd"/>
</dbReference>
<gene>
    <name evidence="8" type="ORF">GGD55_006398</name>
</gene>
<protein>
    <recommendedName>
        <fullName evidence="4 6">dTDP-4-dehydrorhamnose reductase</fullName>
        <ecNumber evidence="3 6">1.1.1.133</ecNumber>
    </recommendedName>
</protein>
<comment type="catalytic activity">
    <reaction evidence="5 6">
        <text>dTDP-beta-L-rhamnose + NADP(+) = dTDP-4-dehydro-beta-L-rhamnose + NADPH + H(+)</text>
        <dbReference type="Rhea" id="RHEA:21796"/>
        <dbReference type="ChEBI" id="CHEBI:15378"/>
        <dbReference type="ChEBI" id="CHEBI:57510"/>
        <dbReference type="ChEBI" id="CHEBI:57783"/>
        <dbReference type="ChEBI" id="CHEBI:58349"/>
        <dbReference type="ChEBI" id="CHEBI:62830"/>
        <dbReference type="EC" id="1.1.1.133"/>
    </reaction>
</comment>
<comment type="function">
    <text evidence="6">Catalyzes the reduction of dTDP-6-deoxy-L-lyxo-4-hexulose to yield dTDP-L-rhamnose.</text>
</comment>
<comment type="cofactor">
    <cofactor evidence="6">
        <name>Mg(2+)</name>
        <dbReference type="ChEBI" id="CHEBI:18420"/>
    </cofactor>
    <text evidence="6">Binds 1 Mg(2+) ion per monomer.</text>
</comment>
<proteinExistence type="inferred from homology"/>
<dbReference type="PANTHER" id="PTHR10491:SF4">
    <property type="entry name" value="METHIONINE ADENOSYLTRANSFERASE 2 SUBUNIT BETA"/>
    <property type="match status" value="1"/>
</dbReference>
<dbReference type="NCBIfam" id="TIGR01214">
    <property type="entry name" value="rmlD"/>
    <property type="match status" value="1"/>
</dbReference>
<dbReference type="InterPro" id="IPR005913">
    <property type="entry name" value="dTDP_dehydrorham_reduct"/>
</dbReference>
<dbReference type="EMBL" id="JACHBK010000023">
    <property type="protein sequence ID" value="MBB5539648.1"/>
    <property type="molecule type" value="Genomic_DNA"/>
</dbReference>
<comment type="similarity">
    <text evidence="2 6">Belongs to the dTDP-4-dehydrorhamnose reductase family.</text>
</comment>
<evidence type="ECO:0000313" key="8">
    <source>
        <dbReference type="EMBL" id="MBB5539648.1"/>
    </source>
</evidence>
<dbReference type="PANTHER" id="PTHR10491">
    <property type="entry name" value="DTDP-4-DEHYDRORHAMNOSE REDUCTASE"/>
    <property type="match status" value="1"/>
</dbReference>
<dbReference type="Pfam" id="PF04321">
    <property type="entry name" value="RmlD_sub_bind"/>
    <property type="match status" value="1"/>
</dbReference>
<evidence type="ECO:0000256" key="1">
    <source>
        <dbReference type="ARBA" id="ARBA00004781"/>
    </source>
</evidence>
<keyword evidence="6" id="KW-0521">NADP</keyword>
<evidence type="ECO:0000259" key="7">
    <source>
        <dbReference type="Pfam" id="PF04321"/>
    </source>
</evidence>
<feature type="domain" description="RmlD-like substrate binding" evidence="7">
    <location>
        <begin position="9"/>
        <end position="277"/>
    </location>
</feature>
<comment type="pathway">
    <text evidence="1 6">Carbohydrate biosynthesis; dTDP-L-rhamnose biosynthesis.</text>
</comment>
<comment type="caution">
    <text evidence="8">The sequence shown here is derived from an EMBL/GenBank/DDBJ whole genome shotgun (WGS) entry which is preliminary data.</text>
</comment>
<dbReference type="GO" id="GO:0019305">
    <property type="term" value="P:dTDP-rhamnose biosynthetic process"/>
    <property type="evidence" value="ECO:0007669"/>
    <property type="project" value="UniProtKB-UniPathway"/>
</dbReference>
<evidence type="ECO:0000256" key="5">
    <source>
        <dbReference type="ARBA" id="ARBA00048200"/>
    </source>
</evidence>
<keyword evidence="6 8" id="KW-0560">Oxidoreductase</keyword>
<dbReference type="InterPro" id="IPR036291">
    <property type="entry name" value="NAD(P)-bd_dom_sf"/>
</dbReference>
<name>A0A7W8UI34_9HYPH</name>
<dbReference type="UniPathway" id="UPA00124"/>
<reference evidence="8 9" key="1">
    <citation type="submission" date="2020-08" db="EMBL/GenBank/DDBJ databases">
        <title>Genomic Encyclopedia of Type Strains, Phase IV (KMG-V): Genome sequencing to study the core and pangenomes of soil and plant-associated prokaryotes.</title>
        <authorList>
            <person name="Whitman W."/>
        </authorList>
    </citation>
    <scope>NUCLEOTIDE SEQUENCE [LARGE SCALE GENOMIC DNA]</scope>
    <source>
        <strain evidence="8 9">SEMIA 4084</strain>
    </source>
</reference>
<organism evidence="8 9">
    <name type="scientific">Rhizobium giardinii</name>
    <dbReference type="NCBI Taxonomy" id="56731"/>
    <lineage>
        <taxon>Bacteria</taxon>
        <taxon>Pseudomonadati</taxon>
        <taxon>Pseudomonadota</taxon>
        <taxon>Alphaproteobacteria</taxon>
        <taxon>Hyphomicrobiales</taxon>
        <taxon>Rhizobiaceae</taxon>
        <taxon>Rhizobium/Agrobacterium group</taxon>
        <taxon>Rhizobium</taxon>
    </lineage>
</organism>
<sequence>MRAIIERAQAYPDIEIVAIGRPKLDLGHPETIESAVSALEPDLIVSAAAFTAVDQAESEETLATIINGEAAGVLAYTASRLDIPIIHLSTDYVFDGQKSDAYTEKDHVAPLGAYGRSKLAGERAVAFATENHTILRTAWVHSPFGKNFLKTMLRLAGDRDTINVVADQYGTPTSALDIADAILKVASNLFHSDNDAMRGIFHLTNSGKASWADFAETIFDVSERAGGPCAKVHRISSADYPTPAKRPANSVLDCHKLAITHGVHMQDWRTAAECVVKYVLNRQNVKKECGE</sequence>
<dbReference type="EC" id="1.1.1.133" evidence="3 6"/>
<evidence type="ECO:0000256" key="4">
    <source>
        <dbReference type="ARBA" id="ARBA00017099"/>
    </source>
</evidence>
<dbReference type="Proteomes" id="UP000585507">
    <property type="component" value="Unassembled WGS sequence"/>
</dbReference>
<accession>A0A7W8UI34</accession>
<dbReference type="GO" id="GO:0008831">
    <property type="term" value="F:dTDP-4-dehydrorhamnose reductase activity"/>
    <property type="evidence" value="ECO:0007669"/>
    <property type="project" value="UniProtKB-EC"/>
</dbReference>
<evidence type="ECO:0000313" key="9">
    <source>
        <dbReference type="Proteomes" id="UP000585507"/>
    </source>
</evidence>